<name>A0A449BKL9_9MOLU</name>
<keyword evidence="4 12" id="KW-0028">Amino-acid biosynthesis</keyword>
<keyword evidence="6 12" id="KW-0378">Hydrolase</keyword>
<evidence type="ECO:0000256" key="8">
    <source>
        <dbReference type="ARBA" id="ARBA00023002"/>
    </source>
</evidence>
<evidence type="ECO:0000256" key="9">
    <source>
        <dbReference type="ARBA" id="ARBA00023102"/>
    </source>
</evidence>
<dbReference type="Proteomes" id="UP000290909">
    <property type="component" value="Chromosome"/>
</dbReference>
<dbReference type="InterPro" id="IPR020867">
    <property type="entry name" value="THF_DH/CycHdrlase_CS"/>
</dbReference>
<evidence type="ECO:0000259" key="14">
    <source>
        <dbReference type="Pfam" id="PF02882"/>
    </source>
</evidence>
<comment type="pathway">
    <text evidence="1 12">One-carbon metabolism; tetrahydrofolate interconversion.</text>
</comment>
<proteinExistence type="inferred from homology"/>
<dbReference type="PANTHER" id="PTHR48099">
    <property type="entry name" value="C-1-TETRAHYDROFOLATE SYNTHASE, CYTOPLASMIC-RELATED"/>
    <property type="match status" value="1"/>
</dbReference>
<evidence type="ECO:0000256" key="1">
    <source>
        <dbReference type="ARBA" id="ARBA00004777"/>
    </source>
</evidence>
<dbReference type="EC" id="1.5.1.5" evidence="12"/>
<dbReference type="EC" id="3.5.4.9" evidence="12"/>
<gene>
    <name evidence="12 15" type="primary">folD</name>
    <name evidence="15" type="ORF">NCTC10172_01055</name>
</gene>
<dbReference type="PRINTS" id="PR00085">
    <property type="entry name" value="THFDHDRGNASE"/>
</dbReference>
<keyword evidence="10 12" id="KW-0486">Methionine biosynthesis</keyword>
<dbReference type="InterPro" id="IPR020630">
    <property type="entry name" value="THF_DH/CycHdrlase_cat_dom"/>
</dbReference>
<dbReference type="Gene3D" id="3.40.50.10860">
    <property type="entry name" value="Leucine Dehydrogenase, chain A, domain 1"/>
    <property type="match status" value="1"/>
</dbReference>
<dbReference type="Pfam" id="PF00763">
    <property type="entry name" value="THF_DHG_CYH"/>
    <property type="match status" value="1"/>
</dbReference>
<dbReference type="EMBL" id="LR215050">
    <property type="protein sequence ID" value="VEU83008.1"/>
    <property type="molecule type" value="Genomic_DNA"/>
</dbReference>
<keyword evidence="11 12" id="KW-0511">Multifunctional enzyme</keyword>
<reference evidence="15 16" key="1">
    <citation type="submission" date="2019-01" db="EMBL/GenBank/DDBJ databases">
        <authorList>
            <consortium name="Pathogen Informatics"/>
        </authorList>
    </citation>
    <scope>NUCLEOTIDE SEQUENCE [LARGE SCALE GENOMIC DNA]</scope>
    <source>
        <strain evidence="15 16">NCTC10172</strain>
    </source>
</reference>
<dbReference type="InterPro" id="IPR020631">
    <property type="entry name" value="THF_DH/CycHdrlase_NAD-bd_dom"/>
</dbReference>
<feature type="binding site" evidence="12">
    <location>
        <position position="225"/>
    </location>
    <ligand>
        <name>NADP(+)</name>
        <dbReference type="ChEBI" id="CHEBI:58349"/>
    </ligand>
</feature>
<comment type="catalytic activity">
    <reaction evidence="12">
        <text>(6R)-5,10-methylene-5,6,7,8-tetrahydrofolate + NADP(+) = (6R)-5,10-methenyltetrahydrofolate + NADPH</text>
        <dbReference type="Rhea" id="RHEA:22812"/>
        <dbReference type="ChEBI" id="CHEBI:15636"/>
        <dbReference type="ChEBI" id="CHEBI:57455"/>
        <dbReference type="ChEBI" id="CHEBI:57783"/>
        <dbReference type="ChEBI" id="CHEBI:58349"/>
        <dbReference type="EC" id="1.5.1.5"/>
    </reaction>
</comment>
<dbReference type="GO" id="GO:0006164">
    <property type="term" value="P:purine nucleotide biosynthetic process"/>
    <property type="evidence" value="ECO:0007669"/>
    <property type="project" value="UniProtKB-KW"/>
</dbReference>
<dbReference type="SUPFAM" id="SSF51735">
    <property type="entry name" value="NAD(P)-binding Rossmann-fold domains"/>
    <property type="match status" value="1"/>
</dbReference>
<dbReference type="InterPro" id="IPR046346">
    <property type="entry name" value="Aminoacid_DH-like_N_sf"/>
</dbReference>
<evidence type="ECO:0000313" key="16">
    <source>
        <dbReference type="Proteomes" id="UP000290909"/>
    </source>
</evidence>
<dbReference type="GO" id="GO:0000105">
    <property type="term" value="P:L-histidine biosynthetic process"/>
    <property type="evidence" value="ECO:0007669"/>
    <property type="project" value="UniProtKB-KW"/>
</dbReference>
<dbReference type="PROSITE" id="PS00767">
    <property type="entry name" value="THF_DHG_CYH_2"/>
    <property type="match status" value="1"/>
</dbReference>
<evidence type="ECO:0000256" key="12">
    <source>
        <dbReference type="HAMAP-Rule" id="MF_01576"/>
    </source>
</evidence>
<keyword evidence="9 12" id="KW-0368">Histidine biosynthesis</keyword>
<keyword evidence="3 12" id="KW-0554">One-carbon metabolism</keyword>
<dbReference type="RefSeq" id="WP_035369909.1">
    <property type="nucleotide sequence ID" value="NZ_LR215050.1"/>
</dbReference>
<keyword evidence="5 12" id="KW-0658">Purine biosynthesis</keyword>
<keyword evidence="8 12" id="KW-0560">Oxidoreductase</keyword>
<keyword evidence="16" id="KW-1185">Reference proteome</keyword>
<feature type="binding site" evidence="12">
    <location>
        <begin position="159"/>
        <end position="161"/>
    </location>
    <ligand>
        <name>NADP(+)</name>
        <dbReference type="ChEBI" id="CHEBI:58349"/>
    </ligand>
</feature>
<evidence type="ECO:0000256" key="7">
    <source>
        <dbReference type="ARBA" id="ARBA00022857"/>
    </source>
</evidence>
<dbReference type="GO" id="GO:0009086">
    <property type="term" value="P:methionine biosynthetic process"/>
    <property type="evidence" value="ECO:0007669"/>
    <property type="project" value="UniProtKB-KW"/>
</dbReference>
<comment type="catalytic activity">
    <reaction evidence="12">
        <text>(6R)-5,10-methenyltetrahydrofolate + H2O = (6R)-10-formyltetrahydrofolate + H(+)</text>
        <dbReference type="Rhea" id="RHEA:23700"/>
        <dbReference type="ChEBI" id="CHEBI:15377"/>
        <dbReference type="ChEBI" id="CHEBI:15378"/>
        <dbReference type="ChEBI" id="CHEBI:57455"/>
        <dbReference type="ChEBI" id="CHEBI:195366"/>
        <dbReference type="EC" id="3.5.4.9"/>
    </reaction>
</comment>
<dbReference type="STRING" id="1408416.GCA_000702765_01215"/>
<dbReference type="GO" id="GO:0005829">
    <property type="term" value="C:cytosol"/>
    <property type="evidence" value="ECO:0007669"/>
    <property type="project" value="TreeGrafter"/>
</dbReference>
<evidence type="ECO:0000313" key="15">
    <source>
        <dbReference type="EMBL" id="VEU83008.1"/>
    </source>
</evidence>
<organism evidence="15 16">
    <name type="scientific">Acholeplasma hippikon</name>
    <dbReference type="NCBI Taxonomy" id="264636"/>
    <lineage>
        <taxon>Bacteria</taxon>
        <taxon>Bacillati</taxon>
        <taxon>Mycoplasmatota</taxon>
        <taxon>Mollicutes</taxon>
        <taxon>Acholeplasmatales</taxon>
        <taxon>Acholeplasmataceae</taxon>
        <taxon>Acholeplasma</taxon>
    </lineage>
</organism>
<keyword evidence="7 12" id="KW-0521">NADP</keyword>
<dbReference type="AlphaFoldDB" id="A0A449BKL9"/>
<dbReference type="SUPFAM" id="SSF53223">
    <property type="entry name" value="Aminoacid dehydrogenase-like, N-terminal domain"/>
    <property type="match status" value="1"/>
</dbReference>
<dbReference type="GO" id="GO:0035999">
    <property type="term" value="P:tetrahydrofolate interconversion"/>
    <property type="evidence" value="ECO:0007669"/>
    <property type="project" value="UniProtKB-UniRule"/>
</dbReference>
<evidence type="ECO:0000256" key="10">
    <source>
        <dbReference type="ARBA" id="ARBA00023167"/>
    </source>
</evidence>
<dbReference type="FunFam" id="3.40.50.720:FF:000094">
    <property type="entry name" value="Bifunctional protein FolD"/>
    <property type="match status" value="1"/>
</dbReference>
<accession>A0A449BKL9</accession>
<dbReference type="UniPathway" id="UPA00193"/>
<comment type="caution">
    <text evidence="12">Lacks conserved residue(s) required for the propagation of feature annotation.</text>
</comment>
<feature type="domain" description="Tetrahydrofolate dehydrogenase/cyclohydrolase catalytic" evidence="13">
    <location>
        <begin position="3"/>
        <end position="114"/>
    </location>
</feature>
<dbReference type="Pfam" id="PF02882">
    <property type="entry name" value="THF_DHG_CYH_C"/>
    <property type="match status" value="1"/>
</dbReference>
<comment type="function">
    <text evidence="12">Catalyzes the oxidation of 5,10-methylenetetrahydrofolate to 5,10-methenyltetrahydrofolate and then the hydrolysis of 5,10-methenyltetrahydrofolate to 10-formyltetrahydrofolate.</text>
</comment>
<evidence type="ECO:0000256" key="4">
    <source>
        <dbReference type="ARBA" id="ARBA00022605"/>
    </source>
</evidence>
<dbReference type="FunFam" id="3.40.50.10860:FF:000005">
    <property type="entry name" value="C-1-tetrahydrofolate synthase, cytoplasmic, putative"/>
    <property type="match status" value="1"/>
</dbReference>
<dbReference type="PANTHER" id="PTHR48099:SF5">
    <property type="entry name" value="C-1-TETRAHYDROFOLATE SYNTHASE, CYTOPLASMIC"/>
    <property type="match status" value="1"/>
</dbReference>
<feature type="domain" description="Tetrahydrofolate dehydrogenase/cyclohydrolase NAD(P)-binding" evidence="14">
    <location>
        <begin position="133"/>
        <end position="273"/>
    </location>
</feature>
<comment type="similarity">
    <text evidence="12">Belongs to the tetrahydrofolate dehydrogenase/cyclohydrolase family.</text>
</comment>
<protein>
    <recommendedName>
        <fullName evidence="12">Bifunctional protein FolD</fullName>
    </recommendedName>
    <domain>
        <recommendedName>
            <fullName evidence="12">Methylenetetrahydrofolate dehydrogenase</fullName>
            <ecNumber evidence="12">1.5.1.5</ecNumber>
        </recommendedName>
    </domain>
    <domain>
        <recommendedName>
            <fullName evidence="12">Methenyltetrahydrofolate cyclohydrolase</fullName>
            <ecNumber evidence="12">3.5.4.9</ecNumber>
        </recommendedName>
    </domain>
</protein>
<sequence length="277" mass="30598">MILDGRKTADELNLVLKEKVSLLKSKPRLEIILVGNDPASLSYVKGKLSTTEKLGMVTNINYLDEHVSEKEVYDLIHSFNHNDEVNGILLQLPLPKHLNSEMLMESIDYRKDVDGFHTINQGLLFQKKAGIRPATPKGIMMLLDHYGIEIEGKHAVVIGRSQIVGAPISKMLLDRNATVTITHSKTKNLAEITKQADILIAAIGKAKFVTKDMVKQGAVVIDVGINRVDGKLVGDVDFNEVEPIASYITPVPKGVGPMTICALGYNLYELYLKQRGE</sequence>
<evidence type="ECO:0000259" key="13">
    <source>
        <dbReference type="Pfam" id="PF00763"/>
    </source>
</evidence>
<dbReference type="GO" id="GO:0004477">
    <property type="term" value="F:methenyltetrahydrofolate cyclohydrolase activity"/>
    <property type="evidence" value="ECO:0007669"/>
    <property type="project" value="UniProtKB-UniRule"/>
</dbReference>
<dbReference type="KEGG" id="ahk:NCTC10172_01055"/>
<evidence type="ECO:0000256" key="5">
    <source>
        <dbReference type="ARBA" id="ARBA00022755"/>
    </source>
</evidence>
<dbReference type="Gene3D" id="3.40.50.720">
    <property type="entry name" value="NAD(P)-binding Rossmann-like Domain"/>
    <property type="match status" value="1"/>
</dbReference>
<dbReference type="CDD" id="cd01080">
    <property type="entry name" value="NAD_bind_m-THF_DH_Cyclohyd"/>
    <property type="match status" value="1"/>
</dbReference>
<evidence type="ECO:0000256" key="11">
    <source>
        <dbReference type="ARBA" id="ARBA00023268"/>
    </source>
</evidence>
<dbReference type="InterPro" id="IPR000672">
    <property type="entry name" value="THF_DH/CycHdrlase"/>
</dbReference>
<dbReference type="HAMAP" id="MF_01576">
    <property type="entry name" value="THF_DHG_CYH"/>
    <property type="match status" value="1"/>
</dbReference>
<evidence type="ECO:0000256" key="3">
    <source>
        <dbReference type="ARBA" id="ARBA00022563"/>
    </source>
</evidence>
<dbReference type="InterPro" id="IPR036291">
    <property type="entry name" value="NAD(P)-bd_dom_sf"/>
</dbReference>
<evidence type="ECO:0000256" key="2">
    <source>
        <dbReference type="ARBA" id="ARBA00011738"/>
    </source>
</evidence>
<dbReference type="GO" id="GO:0004488">
    <property type="term" value="F:methylenetetrahydrofolate dehydrogenase (NADP+) activity"/>
    <property type="evidence" value="ECO:0007669"/>
    <property type="project" value="UniProtKB-UniRule"/>
</dbReference>
<evidence type="ECO:0000256" key="6">
    <source>
        <dbReference type="ARBA" id="ARBA00022801"/>
    </source>
</evidence>
<comment type="subunit">
    <text evidence="2 12">Homodimer.</text>
</comment>